<sequence>MQRWHVLADALLELEQELRALGLWSPQAPSSAALSSQEPFCLDTLDFEQWLQWVFIPRMAAIIEADRRMPPGCNIQPMAEESFAHLGRRGHDLRSILGRIDRLAALLADQD</sequence>
<reference evidence="3" key="1">
    <citation type="submission" date="2016-10" db="EMBL/GenBank/DDBJ databases">
        <authorList>
            <person name="Varghese N."/>
            <person name="Submissions S."/>
        </authorList>
    </citation>
    <scope>NUCLEOTIDE SEQUENCE [LARGE SCALE GENOMIC DNA]</scope>
    <source>
        <strain evidence="3">2SM5</strain>
    </source>
</reference>
<gene>
    <name evidence="2" type="ORF">SAMN05216198_0089</name>
</gene>
<dbReference type="OrthoDB" id="8794567at2"/>
<dbReference type="InterPro" id="IPR036814">
    <property type="entry name" value="YqcC-like_sf"/>
</dbReference>
<dbReference type="GO" id="GO:0044010">
    <property type="term" value="P:single-species biofilm formation"/>
    <property type="evidence" value="ECO:0007669"/>
    <property type="project" value="TreeGrafter"/>
</dbReference>
<evidence type="ECO:0000313" key="2">
    <source>
        <dbReference type="EMBL" id="SDR69727.1"/>
    </source>
</evidence>
<proteinExistence type="predicted"/>
<dbReference type="EMBL" id="LT629748">
    <property type="protein sequence ID" value="SDR69727.1"/>
    <property type="molecule type" value="Genomic_DNA"/>
</dbReference>
<dbReference type="STRING" id="797277.SAMN05216198_0089"/>
<dbReference type="PIRSF" id="PIRSF006257">
    <property type="entry name" value="UCP006257"/>
    <property type="match status" value="1"/>
</dbReference>
<dbReference type="AlphaFoldDB" id="A0A1H1L5N0"/>
<dbReference type="PANTHER" id="PTHR39586">
    <property type="entry name" value="CYTOPLASMIC PROTEIN-RELATED"/>
    <property type="match status" value="1"/>
</dbReference>
<dbReference type="InterPro" id="IPR023376">
    <property type="entry name" value="YqcC-like_dom"/>
</dbReference>
<protein>
    <submittedName>
        <fullName evidence="2">Uncharacterized conserved protein YqcC, DUF446 family</fullName>
    </submittedName>
</protein>
<feature type="domain" description="YqcC-like" evidence="1">
    <location>
        <begin position="8"/>
        <end position="103"/>
    </location>
</feature>
<dbReference type="RefSeq" id="WP_090271531.1">
    <property type="nucleotide sequence ID" value="NZ_LT629748.1"/>
</dbReference>
<name>A0A1H1L5N0_9GAMM</name>
<organism evidence="2 3">
    <name type="scientific">Halopseudomonas litoralis</name>
    <dbReference type="NCBI Taxonomy" id="797277"/>
    <lineage>
        <taxon>Bacteria</taxon>
        <taxon>Pseudomonadati</taxon>
        <taxon>Pseudomonadota</taxon>
        <taxon>Gammaproteobacteria</taxon>
        <taxon>Pseudomonadales</taxon>
        <taxon>Pseudomonadaceae</taxon>
        <taxon>Halopseudomonas</taxon>
    </lineage>
</organism>
<dbReference type="PANTHER" id="PTHR39586:SF1">
    <property type="entry name" value="CYTOPLASMIC PROTEIN"/>
    <property type="match status" value="1"/>
</dbReference>
<dbReference type="Pfam" id="PF04287">
    <property type="entry name" value="DUF446"/>
    <property type="match status" value="1"/>
</dbReference>
<accession>A0A1H1L5N0</accession>
<keyword evidence="3" id="KW-1185">Reference proteome</keyword>
<dbReference type="Gene3D" id="1.20.1440.40">
    <property type="entry name" value="YqcC-like"/>
    <property type="match status" value="1"/>
</dbReference>
<dbReference type="SUPFAM" id="SSF158452">
    <property type="entry name" value="YqcC-like"/>
    <property type="match status" value="1"/>
</dbReference>
<evidence type="ECO:0000313" key="3">
    <source>
        <dbReference type="Proteomes" id="UP000243426"/>
    </source>
</evidence>
<dbReference type="InterPro" id="IPR007384">
    <property type="entry name" value="UCP006257"/>
</dbReference>
<dbReference type="Proteomes" id="UP000243426">
    <property type="component" value="Chromosome I"/>
</dbReference>
<evidence type="ECO:0000259" key="1">
    <source>
        <dbReference type="Pfam" id="PF04287"/>
    </source>
</evidence>